<feature type="coiled-coil region" evidence="6">
    <location>
        <begin position="414"/>
        <end position="530"/>
    </location>
</feature>
<feature type="region of interest" description="Disordered" evidence="7">
    <location>
        <begin position="731"/>
        <end position="758"/>
    </location>
</feature>
<protein>
    <submittedName>
        <fullName evidence="11">Ribosome-binding protein 1a isoform X2</fullName>
    </submittedName>
</protein>
<dbReference type="GO" id="GO:0015031">
    <property type="term" value="P:protein transport"/>
    <property type="evidence" value="ECO:0007669"/>
    <property type="project" value="InterPro"/>
</dbReference>
<keyword evidence="3" id="KW-0256">Endoplasmic reticulum</keyword>
<feature type="transmembrane region" description="Helical" evidence="8">
    <location>
        <begin position="12"/>
        <end position="33"/>
    </location>
</feature>
<feature type="region of interest" description="Disordered" evidence="7">
    <location>
        <begin position="47"/>
        <end position="198"/>
    </location>
</feature>
<feature type="region of interest" description="Disordered" evidence="7">
    <location>
        <begin position="1002"/>
        <end position="1026"/>
    </location>
</feature>
<feature type="domain" description="Ribosome receptor lysine/proline rich" evidence="9">
    <location>
        <begin position="33"/>
        <end position="196"/>
    </location>
</feature>
<evidence type="ECO:0000256" key="2">
    <source>
        <dbReference type="ARBA" id="ARBA00022692"/>
    </source>
</evidence>
<feature type="compositionally biased region" description="Low complexity" evidence="7">
    <location>
        <begin position="214"/>
        <end position="232"/>
    </location>
</feature>
<gene>
    <name evidence="11" type="primary">rrbp1a</name>
</gene>
<comment type="subcellular location">
    <subcellularLocation>
        <location evidence="1">Endoplasmic reticulum membrane</location>
        <topology evidence="1">Single-pass membrane protein</topology>
    </subcellularLocation>
</comment>
<dbReference type="GO" id="GO:0005789">
    <property type="term" value="C:endoplasmic reticulum membrane"/>
    <property type="evidence" value="ECO:0007669"/>
    <property type="project" value="UniProtKB-SubCell"/>
</dbReference>
<evidence type="ECO:0000256" key="8">
    <source>
        <dbReference type="SAM" id="Phobius"/>
    </source>
</evidence>
<evidence type="ECO:0000256" key="7">
    <source>
        <dbReference type="SAM" id="MobiDB-lite"/>
    </source>
</evidence>
<dbReference type="InterPro" id="IPR040248">
    <property type="entry name" value="RRBP1"/>
</dbReference>
<evidence type="ECO:0000256" key="1">
    <source>
        <dbReference type="ARBA" id="ARBA00004389"/>
    </source>
</evidence>
<feature type="compositionally biased region" description="Low complexity" evidence="7">
    <location>
        <begin position="179"/>
        <end position="198"/>
    </location>
</feature>
<feature type="compositionally biased region" description="Polar residues" evidence="7">
    <location>
        <begin position="1016"/>
        <end position="1026"/>
    </location>
</feature>
<dbReference type="InterPro" id="IPR007794">
    <property type="entry name" value="Rib_rcpt_KP"/>
</dbReference>
<dbReference type="CTD" id="553448"/>
<organism evidence="10 11">
    <name type="scientific">Clupea harengus</name>
    <name type="common">Atlantic herring</name>
    <dbReference type="NCBI Taxonomy" id="7950"/>
    <lineage>
        <taxon>Eukaryota</taxon>
        <taxon>Metazoa</taxon>
        <taxon>Chordata</taxon>
        <taxon>Craniata</taxon>
        <taxon>Vertebrata</taxon>
        <taxon>Euteleostomi</taxon>
        <taxon>Actinopterygii</taxon>
        <taxon>Neopterygii</taxon>
        <taxon>Teleostei</taxon>
        <taxon>Clupei</taxon>
        <taxon>Clupeiformes</taxon>
        <taxon>Clupeoidei</taxon>
        <taxon>Clupeidae</taxon>
        <taxon>Clupea</taxon>
    </lineage>
</organism>
<dbReference type="Proteomes" id="UP000515152">
    <property type="component" value="Chromosome 13"/>
</dbReference>
<dbReference type="Pfam" id="PF05104">
    <property type="entry name" value="Rib_recp_KP_reg"/>
    <property type="match status" value="1"/>
</dbReference>
<feature type="compositionally biased region" description="Basic and acidic residues" evidence="7">
    <location>
        <begin position="1002"/>
        <end position="1013"/>
    </location>
</feature>
<dbReference type="PANTHER" id="PTHR18939:SF4">
    <property type="entry name" value="RIBOSOME-BINDING PROTEIN 1"/>
    <property type="match status" value="1"/>
</dbReference>
<evidence type="ECO:0000256" key="4">
    <source>
        <dbReference type="ARBA" id="ARBA00022989"/>
    </source>
</evidence>
<keyword evidence="2 8" id="KW-0812">Transmembrane</keyword>
<accession>A0A6P8GH21</accession>
<evidence type="ECO:0000256" key="3">
    <source>
        <dbReference type="ARBA" id="ARBA00022824"/>
    </source>
</evidence>
<feature type="compositionally biased region" description="Polar residues" evidence="7">
    <location>
        <begin position="89"/>
        <end position="101"/>
    </location>
</feature>
<keyword evidence="4 8" id="KW-1133">Transmembrane helix</keyword>
<feature type="region of interest" description="Disordered" evidence="7">
    <location>
        <begin position="349"/>
        <end position="369"/>
    </location>
</feature>
<dbReference type="AlphaFoldDB" id="A0A6P8GH21"/>
<feature type="compositionally biased region" description="Pro residues" evidence="7">
    <location>
        <begin position="138"/>
        <end position="155"/>
    </location>
</feature>
<keyword evidence="10" id="KW-1185">Reference proteome</keyword>
<dbReference type="PANTHER" id="PTHR18939">
    <property type="entry name" value="RIBOSOME BINDING PROTEIN-1"/>
    <property type="match status" value="1"/>
</dbReference>
<name>A0A6P8GH21_CLUHA</name>
<evidence type="ECO:0000256" key="6">
    <source>
        <dbReference type="SAM" id="Coils"/>
    </source>
</evidence>
<dbReference type="GeneID" id="105902339"/>
<keyword evidence="6" id="KW-0175">Coiled coil</keyword>
<evidence type="ECO:0000259" key="9">
    <source>
        <dbReference type="Pfam" id="PF05104"/>
    </source>
</evidence>
<feature type="region of interest" description="Disordered" evidence="7">
    <location>
        <begin position="214"/>
        <end position="259"/>
    </location>
</feature>
<evidence type="ECO:0000313" key="11">
    <source>
        <dbReference type="RefSeq" id="XP_031434717.1"/>
    </source>
</evidence>
<reference evidence="11" key="1">
    <citation type="submission" date="2025-08" db="UniProtKB">
        <authorList>
            <consortium name="RefSeq"/>
        </authorList>
    </citation>
    <scope>IDENTIFICATION</scope>
</reference>
<sequence length="1143" mass="126036">MDIYDPQTLGIMVFSGFMLISAIGIALVSTFSMKETSYEEALAKQRQELNKTQTQTQRSEKKKKDKALDKRNRGKKKDDKPNGKLPDTESATPDLSESEGTPTPAAEPKRDPSPVPEAVVAPVPTPTPAPVPVVAAPAPAPVSAPAPSMSAPPRPAQVEAPAAPSPKDKKKKEKKVAKVEPAQSQQAAPATPKPVASKPEVVVKEVPVMAVPPVGAQKSAPPAAPAVASLPAKAEEPKAEAQSKKKGGSKKKAEPAAVATDSVDAPLYLPYKALVSTVKSMMFSEGEAQQLIEILSEKAGVGTWHTATQKGDPVAVLKKQLEEREKQLAAEQQDATAAKNRLREMTKELSAEKSKVAHTETRLSTKLSTREQEMVALQARMQASYQDHVAETHKSKAKIQSLQEQLDKGPSAQMVRLQQENSILRDALNQATSQSESKQNAELAKLRQECTKLSKEAGEKSEALQADEQIRKNLEAKVAAAESQFSQLQASRVSSEQGLQRRLEEVSEELRVSQSSNRSLQAQMEQASQEGTALTDLQARVASAEASLQERGVLVDALEARLLQTELEKSQLEDQVGSIHVLLEASQSREEDDDEVATTSAELEQMKNSLKEKESQVAALEEQLKQLSEMKPDTITNAVANTTEAEQPPGEEQQSLIASLEEKLRSLMEEMESKNVGNAEITGELEQLRVSLKEREALLASLEAELQHVKEEKANVPSQADNTTELEALQNSLSEREKQVASLEEELKQAQSSADPLPDHTAELASLQSSLTERDGLVTSLQQELQKLKEEEQSKGDDKGEFTAFQTETKEVLHSLFPHIDIQTEETKWLQDFAQKAQETLTQRQQSQETPQSTELEEVLGKLRGAEESQTTLQAECEQYRIVLGETEGMLKHLQRSVEDEEKGWKVKVTELQDQLKTALEKVQSLEETAESENTDQLKEQVMLLEAQLEKQLESATSDHNYSEEMTQLKLLLDETQRHLDVAQREAQAQREELSLVREQLSEMTERAQREDETAGPQNGQSEPEVQAKLASTVSKLHGEEGLRLQVSEEFEQAQRTVMELQDQLDLLKASGDAPTSDTEDVAELKERLEKEKKLSKDLGQAATKLQQLLKVSQELLAKEKDTVNVLRDQLIGKVTDKYDLRP</sequence>
<feature type="compositionally biased region" description="Basic and acidic residues" evidence="7">
    <location>
        <begin position="233"/>
        <end position="243"/>
    </location>
</feature>
<dbReference type="RefSeq" id="XP_031434717.1">
    <property type="nucleotide sequence ID" value="XM_031578857.2"/>
</dbReference>
<evidence type="ECO:0000256" key="5">
    <source>
        <dbReference type="ARBA" id="ARBA00023136"/>
    </source>
</evidence>
<feature type="compositionally biased region" description="Basic and acidic residues" evidence="7">
    <location>
        <begin position="66"/>
        <end position="82"/>
    </location>
</feature>
<evidence type="ECO:0000313" key="10">
    <source>
        <dbReference type="Proteomes" id="UP000515152"/>
    </source>
</evidence>
<feature type="coiled-coil region" evidence="6">
    <location>
        <begin position="1044"/>
        <end position="1102"/>
    </location>
</feature>
<proteinExistence type="predicted"/>
<keyword evidence="5 8" id="KW-0472">Membrane</keyword>
<dbReference type="Gene3D" id="1.10.287.1490">
    <property type="match status" value="1"/>
</dbReference>